<comment type="caution">
    <text evidence="2">The sequence shown here is derived from an EMBL/GenBank/DDBJ whole genome shotgun (WGS) entry which is preliminary data.</text>
</comment>
<name>A0A9W4T570_9GLOM</name>
<feature type="compositionally biased region" description="Basic and acidic residues" evidence="1">
    <location>
        <begin position="129"/>
        <end position="160"/>
    </location>
</feature>
<reference evidence="2" key="1">
    <citation type="submission" date="2022-08" db="EMBL/GenBank/DDBJ databases">
        <authorList>
            <person name="Kallberg Y."/>
            <person name="Tangrot J."/>
            <person name="Rosling A."/>
        </authorList>
    </citation>
    <scope>NUCLEOTIDE SEQUENCE</scope>
    <source>
        <strain evidence="2">Wild A</strain>
    </source>
</reference>
<evidence type="ECO:0000313" key="3">
    <source>
        <dbReference type="Proteomes" id="UP001153678"/>
    </source>
</evidence>
<dbReference type="OrthoDB" id="2443690at2759"/>
<feature type="region of interest" description="Disordered" evidence="1">
    <location>
        <begin position="577"/>
        <end position="669"/>
    </location>
</feature>
<dbReference type="EMBL" id="CAMKVN010008416">
    <property type="protein sequence ID" value="CAI2192509.1"/>
    <property type="molecule type" value="Genomic_DNA"/>
</dbReference>
<accession>A0A9W4T570</accession>
<sequence length="669" mass="77484">MFETIISEYLDTTLHKDWSVLEILKSALPELSVDTFKEFKDDLYAVLQRYSKKCNIHAHARNKVKKILSNFDTNLSTVEVRKYINELELRAEMRVNVTSAYTVEVLKDQRQNREIISQLRRNDSITGENSKEADHVREKVTRPSETQDDHSYKRQRRDELQMPEYPTEVADDDPPIEWEFDTLRPSWLEKVVEERRILFSNNDLTARYESSLKPIWWRIVDLSDPKTLDILSETELSDLSAIFSSSLKNWTVLDPATERCLQSLTKLNSDQLRMIGEIVRPKGTYGAILELQEMLKDIKKQTISEPDDLFDDEDTFDNEHDISANEETPLLALEDHLNPDVAYTFDLIRVHLIVQNLITCEMIAKGIPQRQNTERDIDMFIKRHIFSCLDDILDSHFGEAVSRASRDRRAEATDAPTNTEGYHFDWMFTKHNLGTNLSWGREFSLCERTGSKIEDKPKILSNTLKVQKTLRDMHQTLIKTISIEGGGMLSKPVLRASSKLLMPGFLSSYFFMRAILIIYVGEGYYSSLNLADFDIPTKYEELEYTIRISRIMLQVKRLLSTTISQFKRMKERAEKEKLTLGRVAVHDRKKEYRSPQKPKKQSSKGTTYSGNQQRHGRSSFEDGSGSTRLDVGSDDFLFSQQNMETIPSGPFCKQTQHPVTEPMDEPSWP</sequence>
<feature type="compositionally biased region" description="Basic and acidic residues" evidence="1">
    <location>
        <begin position="577"/>
        <end position="594"/>
    </location>
</feature>
<dbReference type="AlphaFoldDB" id="A0A9W4T570"/>
<feature type="region of interest" description="Disordered" evidence="1">
    <location>
        <begin position="120"/>
        <end position="173"/>
    </location>
</feature>
<keyword evidence="3" id="KW-1185">Reference proteome</keyword>
<evidence type="ECO:0000256" key="1">
    <source>
        <dbReference type="SAM" id="MobiDB-lite"/>
    </source>
</evidence>
<feature type="non-terminal residue" evidence="2">
    <location>
        <position position="669"/>
    </location>
</feature>
<evidence type="ECO:0000313" key="2">
    <source>
        <dbReference type="EMBL" id="CAI2192509.1"/>
    </source>
</evidence>
<dbReference type="Proteomes" id="UP001153678">
    <property type="component" value="Unassembled WGS sequence"/>
</dbReference>
<protein>
    <submittedName>
        <fullName evidence="2">5982_t:CDS:1</fullName>
    </submittedName>
</protein>
<proteinExistence type="predicted"/>
<gene>
    <name evidence="2" type="ORF">FWILDA_LOCUS15612</name>
</gene>
<organism evidence="2 3">
    <name type="scientific">Funneliformis geosporum</name>
    <dbReference type="NCBI Taxonomy" id="1117311"/>
    <lineage>
        <taxon>Eukaryota</taxon>
        <taxon>Fungi</taxon>
        <taxon>Fungi incertae sedis</taxon>
        <taxon>Mucoromycota</taxon>
        <taxon>Glomeromycotina</taxon>
        <taxon>Glomeromycetes</taxon>
        <taxon>Glomerales</taxon>
        <taxon>Glomeraceae</taxon>
        <taxon>Funneliformis</taxon>
    </lineage>
</organism>